<accession>A0A0L6TXD8</accession>
<dbReference type="GO" id="GO:0016747">
    <property type="term" value="F:acyltransferase activity, transferring groups other than amino-acyl groups"/>
    <property type="evidence" value="ECO:0007669"/>
    <property type="project" value="InterPro"/>
</dbReference>
<comment type="caution">
    <text evidence="2">The sequence shown here is derived from an EMBL/GenBank/DDBJ whole genome shotgun (WGS) entry which is preliminary data.</text>
</comment>
<reference evidence="3" key="1">
    <citation type="submission" date="2015-07" db="EMBL/GenBank/DDBJ databases">
        <title>Draft genome sequence of Acetobacterium bakii DSM 8293, a potential psychrophilic chemical producer through syngas fermentation.</title>
        <authorList>
            <person name="Song Y."/>
            <person name="Hwang S."/>
            <person name="Cho B.-K."/>
        </authorList>
    </citation>
    <scope>NUCLEOTIDE SEQUENCE [LARGE SCALE GENOMIC DNA]</scope>
    <source>
        <strain evidence="3">DSM 8239</strain>
    </source>
</reference>
<sequence length="157" mass="18104">MTNYGQDILFKRLHEDAESLNLLRELNELYADAFDEADTYLGKKPSDNYLLSLLSKGNVLVCVATVNHRVVAGLVAYVLEKFEQERSEVYIYDLAVDVNHRRKKIATNLIHFLKDEAAKLGAWVVYIQADREDTPAVKLYDSLGIREEVYHYDFTIE</sequence>
<protein>
    <recommendedName>
        <fullName evidence="1">N-acetyltransferase domain-containing protein</fullName>
    </recommendedName>
</protein>
<dbReference type="RefSeq" id="WP_050741928.1">
    <property type="nucleotide sequence ID" value="NZ_LGYO01000072.1"/>
</dbReference>
<evidence type="ECO:0000313" key="2">
    <source>
        <dbReference type="EMBL" id="KNZ40240.1"/>
    </source>
</evidence>
<dbReference type="STRING" id="52689.AKG39_18715"/>
<dbReference type="InterPro" id="IPR016181">
    <property type="entry name" value="Acyl_CoA_acyltransferase"/>
</dbReference>
<dbReference type="EMBL" id="LGYO01000072">
    <property type="protein sequence ID" value="KNZ40240.1"/>
    <property type="molecule type" value="Genomic_DNA"/>
</dbReference>
<evidence type="ECO:0000313" key="3">
    <source>
        <dbReference type="Proteomes" id="UP000036873"/>
    </source>
</evidence>
<feature type="domain" description="N-acetyltransferase" evidence="1">
    <location>
        <begin position="8"/>
        <end position="157"/>
    </location>
</feature>
<dbReference type="SUPFAM" id="SSF55729">
    <property type="entry name" value="Acyl-CoA N-acyltransferases (Nat)"/>
    <property type="match status" value="1"/>
</dbReference>
<gene>
    <name evidence="2" type="ORF">AKG39_18715</name>
</gene>
<dbReference type="CDD" id="cd04301">
    <property type="entry name" value="NAT_SF"/>
    <property type="match status" value="1"/>
</dbReference>
<evidence type="ECO:0000259" key="1">
    <source>
        <dbReference type="PROSITE" id="PS51186"/>
    </source>
</evidence>
<dbReference type="Pfam" id="PF00583">
    <property type="entry name" value="Acetyltransf_1"/>
    <property type="match status" value="1"/>
</dbReference>
<dbReference type="InterPro" id="IPR000182">
    <property type="entry name" value="GNAT_dom"/>
</dbReference>
<dbReference type="Gene3D" id="3.40.630.30">
    <property type="match status" value="1"/>
</dbReference>
<name>A0A0L6TXD8_9FIRM</name>
<keyword evidence="3" id="KW-1185">Reference proteome</keyword>
<dbReference type="OrthoDB" id="9805924at2"/>
<dbReference type="PROSITE" id="PS51186">
    <property type="entry name" value="GNAT"/>
    <property type="match status" value="1"/>
</dbReference>
<proteinExistence type="predicted"/>
<dbReference type="AlphaFoldDB" id="A0A0L6TXD8"/>
<dbReference type="Proteomes" id="UP000036873">
    <property type="component" value="Unassembled WGS sequence"/>
</dbReference>
<organism evidence="2 3">
    <name type="scientific">Acetobacterium bakii</name>
    <dbReference type="NCBI Taxonomy" id="52689"/>
    <lineage>
        <taxon>Bacteria</taxon>
        <taxon>Bacillati</taxon>
        <taxon>Bacillota</taxon>
        <taxon>Clostridia</taxon>
        <taxon>Eubacteriales</taxon>
        <taxon>Eubacteriaceae</taxon>
        <taxon>Acetobacterium</taxon>
    </lineage>
</organism>